<dbReference type="GO" id="GO:0005829">
    <property type="term" value="C:cytosol"/>
    <property type="evidence" value="ECO:0007669"/>
    <property type="project" value="TreeGrafter"/>
</dbReference>
<evidence type="ECO:0000313" key="11">
    <source>
        <dbReference type="Proteomes" id="UP000295658"/>
    </source>
</evidence>
<dbReference type="GO" id="GO:0005524">
    <property type="term" value="F:ATP binding"/>
    <property type="evidence" value="ECO:0007669"/>
    <property type="project" value="UniProtKB-UniRule"/>
</dbReference>
<dbReference type="SUPFAM" id="SSF53613">
    <property type="entry name" value="Ribokinase-like"/>
    <property type="match status" value="1"/>
</dbReference>
<dbReference type="PROSITE" id="PS00584">
    <property type="entry name" value="PFKB_KINASES_2"/>
    <property type="match status" value="1"/>
</dbReference>
<gene>
    <name evidence="10" type="ORF">EDD69_11067</name>
</gene>
<comment type="function">
    <text evidence="8">Catalyzes the ATP-dependent phosphorylation of fructose-l-phosphate to fructose-l,6-bisphosphate.</text>
</comment>
<keyword evidence="5 7" id="KW-0067">ATP-binding</keyword>
<reference evidence="10 11" key="1">
    <citation type="submission" date="2019-03" db="EMBL/GenBank/DDBJ databases">
        <title>Genomic Encyclopedia of Type Strains, Phase IV (KMG-IV): sequencing the most valuable type-strain genomes for metagenomic binning, comparative biology and taxonomic classification.</title>
        <authorList>
            <person name="Goeker M."/>
        </authorList>
    </citation>
    <scope>NUCLEOTIDE SEQUENCE [LARGE SCALE GENOMIC DNA]</scope>
    <source>
        <strain evidence="10 11">DSM 24979</strain>
    </source>
</reference>
<dbReference type="OrthoDB" id="9801219at2"/>
<keyword evidence="11" id="KW-1185">Reference proteome</keyword>
<evidence type="ECO:0000256" key="6">
    <source>
        <dbReference type="ARBA" id="ARBA00047745"/>
    </source>
</evidence>
<dbReference type="GO" id="GO:0009024">
    <property type="term" value="F:tagatose-6-phosphate kinase activity"/>
    <property type="evidence" value="ECO:0007669"/>
    <property type="project" value="UniProtKB-EC"/>
</dbReference>
<dbReference type="RefSeq" id="WP_132948850.1">
    <property type="nucleotide sequence ID" value="NZ_BSVG01000009.1"/>
</dbReference>
<keyword evidence="2 7" id="KW-0808">Transferase</keyword>
<evidence type="ECO:0000256" key="4">
    <source>
        <dbReference type="ARBA" id="ARBA00022777"/>
    </source>
</evidence>
<dbReference type="InterPro" id="IPR002173">
    <property type="entry name" value="Carboh/pur_kinase_PfkB_CS"/>
</dbReference>
<evidence type="ECO:0000256" key="1">
    <source>
        <dbReference type="ARBA" id="ARBA00005380"/>
    </source>
</evidence>
<dbReference type="PROSITE" id="PS00583">
    <property type="entry name" value="PFKB_KINASES_1"/>
    <property type="match status" value="1"/>
</dbReference>
<evidence type="ECO:0000313" key="10">
    <source>
        <dbReference type="EMBL" id="TCL48061.1"/>
    </source>
</evidence>
<dbReference type="NCBIfam" id="TIGR03828">
    <property type="entry name" value="pfkB"/>
    <property type="match status" value="1"/>
</dbReference>
<dbReference type="Gene3D" id="3.40.1190.20">
    <property type="match status" value="1"/>
</dbReference>
<evidence type="ECO:0000256" key="7">
    <source>
        <dbReference type="PIRNR" id="PIRNR000535"/>
    </source>
</evidence>
<proteinExistence type="inferred from homology"/>
<dbReference type="UniPathway" id="UPA00704">
    <property type="reaction ID" value="UER00715"/>
</dbReference>
<dbReference type="Proteomes" id="UP000295658">
    <property type="component" value="Unassembled WGS sequence"/>
</dbReference>
<dbReference type="PANTHER" id="PTHR46566">
    <property type="entry name" value="1-PHOSPHOFRUCTOKINASE-RELATED"/>
    <property type="match status" value="1"/>
</dbReference>
<dbReference type="GO" id="GO:0044281">
    <property type="term" value="P:small molecule metabolic process"/>
    <property type="evidence" value="ECO:0007669"/>
    <property type="project" value="UniProtKB-ARBA"/>
</dbReference>
<dbReference type="InterPro" id="IPR017583">
    <property type="entry name" value="Tagatose/fructose_Pkinase"/>
</dbReference>
<comment type="catalytic activity">
    <reaction evidence="6 8">
        <text>beta-D-fructose 1-phosphate + ATP = beta-D-fructose 1,6-bisphosphate + ADP + H(+)</text>
        <dbReference type="Rhea" id="RHEA:14213"/>
        <dbReference type="ChEBI" id="CHEBI:15378"/>
        <dbReference type="ChEBI" id="CHEBI:30616"/>
        <dbReference type="ChEBI" id="CHEBI:32966"/>
        <dbReference type="ChEBI" id="CHEBI:138881"/>
        <dbReference type="ChEBI" id="CHEBI:456216"/>
        <dbReference type="EC" id="2.7.1.56"/>
    </reaction>
</comment>
<comment type="pathway">
    <text evidence="7">Carbohydrate metabolism; D-tagatose 6-phosphate degradation; D-glyceraldehyde 3-phosphate and glycerone phosphate from D-tagatose 6-phosphate: step 1/2.</text>
</comment>
<protein>
    <recommendedName>
        <fullName evidence="7">Tagatose-6-phosphate kinase</fullName>
        <ecNumber evidence="7">2.7.1.144</ecNumber>
    </recommendedName>
</protein>
<dbReference type="GO" id="GO:0016052">
    <property type="term" value="P:carbohydrate catabolic process"/>
    <property type="evidence" value="ECO:0007669"/>
    <property type="project" value="UniProtKB-ARBA"/>
</dbReference>
<dbReference type="GO" id="GO:2001059">
    <property type="term" value="P:D-tagatose 6-phosphate catabolic process"/>
    <property type="evidence" value="ECO:0007669"/>
    <property type="project" value="UniProtKB-UniPathway"/>
</dbReference>
<comment type="catalytic activity">
    <reaction evidence="7">
        <text>D-tagatofuranose 6-phosphate + ATP = D-tagatofuranose 1,6-bisphosphate + ADP + H(+)</text>
        <dbReference type="Rhea" id="RHEA:12420"/>
        <dbReference type="ChEBI" id="CHEBI:15378"/>
        <dbReference type="ChEBI" id="CHEBI:30616"/>
        <dbReference type="ChEBI" id="CHEBI:58694"/>
        <dbReference type="ChEBI" id="CHEBI:58695"/>
        <dbReference type="ChEBI" id="CHEBI:456216"/>
        <dbReference type="EC" id="2.7.1.144"/>
    </reaction>
</comment>
<evidence type="ECO:0000256" key="3">
    <source>
        <dbReference type="ARBA" id="ARBA00022741"/>
    </source>
</evidence>
<dbReference type="InterPro" id="IPR022463">
    <property type="entry name" value="1-PFruKinase"/>
</dbReference>
<comment type="caution">
    <text evidence="10">The sequence shown here is derived from an EMBL/GenBank/DDBJ whole genome shotgun (WGS) entry which is preliminary data.</text>
</comment>
<evidence type="ECO:0000256" key="8">
    <source>
        <dbReference type="RuleBase" id="RU369061"/>
    </source>
</evidence>
<dbReference type="Pfam" id="PF00294">
    <property type="entry name" value="PfkB"/>
    <property type="match status" value="1"/>
</dbReference>
<sequence length="307" mass="33527">MIYTCTLNPSVDYVVELTDFHFGELNRATKTAFFPGGKGINVSRVLKRLGVDNTAFGFIGGFTGNFITDALKKEQIHCDFVEVDGDTRINIKLKASIETEINGQGPLVSDKDQQQLIDRIERLQEGDFLVLAGSLPPSLPAHFYITMMETAKKKGVHVVVDTSGDALKQAIANKPFLVKPNQFELGELFETTIRSHEEIITYGKKLIEDGVEHVIVSLAGDGAFFFHKDMTLFATVPKGVVKNSVGAGDSMVAGFLAAYVNGKSLEEAFRYSVAAGSATAFSEDLCTKVKVEQLLNEITITRMGDFA</sequence>
<evidence type="ECO:0000256" key="2">
    <source>
        <dbReference type="ARBA" id="ARBA00022679"/>
    </source>
</evidence>
<dbReference type="FunFam" id="3.40.1190.20:FF:000001">
    <property type="entry name" value="Phosphofructokinase"/>
    <property type="match status" value="1"/>
</dbReference>
<organism evidence="10 11">
    <name type="scientific">Thermolongibacillus altinsuensis</name>
    <dbReference type="NCBI Taxonomy" id="575256"/>
    <lineage>
        <taxon>Bacteria</taxon>
        <taxon>Bacillati</taxon>
        <taxon>Bacillota</taxon>
        <taxon>Bacilli</taxon>
        <taxon>Bacillales</taxon>
        <taxon>Anoxybacillaceae</taxon>
        <taxon>Thermolongibacillus</taxon>
    </lineage>
</organism>
<name>A0A4R1QGA2_9BACL</name>
<feature type="domain" description="Carbohydrate kinase PfkB" evidence="9">
    <location>
        <begin position="12"/>
        <end position="284"/>
    </location>
</feature>
<dbReference type="GO" id="GO:0005988">
    <property type="term" value="P:lactose metabolic process"/>
    <property type="evidence" value="ECO:0007669"/>
    <property type="project" value="UniProtKB-KW"/>
</dbReference>
<evidence type="ECO:0000259" key="9">
    <source>
        <dbReference type="Pfam" id="PF00294"/>
    </source>
</evidence>
<dbReference type="AlphaFoldDB" id="A0A4R1QGA2"/>
<dbReference type="EMBL" id="SLUL01000010">
    <property type="protein sequence ID" value="TCL48061.1"/>
    <property type="molecule type" value="Genomic_DNA"/>
</dbReference>
<dbReference type="InterPro" id="IPR029056">
    <property type="entry name" value="Ribokinase-like"/>
</dbReference>
<keyword evidence="7" id="KW-0423">Lactose metabolism</keyword>
<accession>A0A4R1QGA2</accession>
<dbReference type="GO" id="GO:0008662">
    <property type="term" value="F:1-phosphofructokinase activity"/>
    <property type="evidence" value="ECO:0007669"/>
    <property type="project" value="UniProtKB-UniRule"/>
</dbReference>
<dbReference type="PANTHER" id="PTHR46566:SF1">
    <property type="entry name" value="1-PHOSPHOFRUCTOKINASE"/>
    <property type="match status" value="1"/>
</dbReference>
<comment type="similarity">
    <text evidence="1">Belongs to the carbohydrate kinase pfkB family.</text>
</comment>
<dbReference type="EC" id="2.7.1.144" evidence="7"/>
<dbReference type="CDD" id="cd01164">
    <property type="entry name" value="FruK_PfkB_like"/>
    <property type="match status" value="1"/>
</dbReference>
<dbReference type="NCBIfam" id="TIGR03168">
    <property type="entry name" value="1-PFK"/>
    <property type="match status" value="1"/>
</dbReference>
<keyword evidence="3 7" id="KW-0547">Nucleotide-binding</keyword>
<comment type="similarity">
    <text evidence="7">Belongs to the carbohydrate kinase PfkB family. LacC subfamily.</text>
</comment>
<evidence type="ECO:0000256" key="5">
    <source>
        <dbReference type="ARBA" id="ARBA00022840"/>
    </source>
</evidence>
<keyword evidence="4 8" id="KW-0418">Kinase</keyword>
<dbReference type="InterPro" id="IPR011611">
    <property type="entry name" value="PfkB_dom"/>
</dbReference>
<dbReference type="PIRSF" id="PIRSF000535">
    <property type="entry name" value="1PFK/6PFK/LacC"/>
    <property type="match status" value="1"/>
</dbReference>